<evidence type="ECO:0000313" key="1">
    <source>
        <dbReference type="EMBL" id="VAW00608.1"/>
    </source>
</evidence>
<sequence>MDVTMTDNVLKGKRIVGSARAPKQINESRTCAAKTCDTVLSRYNRREFCFAHAPAKFPRVRGRIASENS</sequence>
<organism evidence="1">
    <name type="scientific">hydrothermal vent metagenome</name>
    <dbReference type="NCBI Taxonomy" id="652676"/>
    <lineage>
        <taxon>unclassified sequences</taxon>
        <taxon>metagenomes</taxon>
        <taxon>ecological metagenomes</taxon>
    </lineage>
</organism>
<reference evidence="1" key="1">
    <citation type="submission" date="2018-06" db="EMBL/GenBank/DDBJ databases">
        <authorList>
            <person name="Zhirakovskaya E."/>
        </authorList>
    </citation>
    <scope>NUCLEOTIDE SEQUENCE</scope>
</reference>
<accession>A0A3B0S6N5</accession>
<dbReference type="EMBL" id="UOEK01000190">
    <property type="protein sequence ID" value="VAW00608.1"/>
    <property type="molecule type" value="Genomic_DNA"/>
</dbReference>
<name>A0A3B0S6N5_9ZZZZ</name>
<dbReference type="AlphaFoldDB" id="A0A3B0S6N5"/>
<gene>
    <name evidence="1" type="ORF">MNBD_ACTINO02-2815</name>
</gene>
<protein>
    <submittedName>
        <fullName evidence="1">Uncharacterized protein</fullName>
    </submittedName>
</protein>
<proteinExistence type="predicted"/>